<feature type="compositionally biased region" description="Low complexity" evidence="2">
    <location>
        <begin position="118"/>
        <end position="130"/>
    </location>
</feature>
<reference evidence="4 5" key="1">
    <citation type="journal article" date="2015" name="Genome Biol. Evol.">
        <title>Comparative Genomics of a Bacterivorous Green Alga Reveals Evolutionary Causalities and Consequences of Phago-Mixotrophic Mode of Nutrition.</title>
        <authorList>
            <person name="Burns J.A."/>
            <person name="Paasch A."/>
            <person name="Narechania A."/>
            <person name="Kim E."/>
        </authorList>
    </citation>
    <scope>NUCLEOTIDE SEQUENCE [LARGE SCALE GENOMIC DNA]</scope>
    <source>
        <strain evidence="4 5">PLY_AMNH</strain>
    </source>
</reference>
<evidence type="ECO:0000259" key="3">
    <source>
        <dbReference type="PROSITE" id="PS50222"/>
    </source>
</evidence>
<evidence type="ECO:0000313" key="5">
    <source>
        <dbReference type="Proteomes" id="UP001190700"/>
    </source>
</evidence>
<feature type="domain" description="EF-hand" evidence="3">
    <location>
        <begin position="235"/>
        <end position="270"/>
    </location>
</feature>
<dbReference type="Proteomes" id="UP001190700">
    <property type="component" value="Unassembled WGS sequence"/>
</dbReference>
<evidence type="ECO:0000256" key="2">
    <source>
        <dbReference type="SAM" id="MobiDB-lite"/>
    </source>
</evidence>
<dbReference type="PROSITE" id="PS50222">
    <property type="entry name" value="EF_HAND_2"/>
    <property type="match status" value="1"/>
</dbReference>
<dbReference type="AlphaFoldDB" id="A0AAE0G3R5"/>
<sequence>MVVERFSSVEPSCRRQRHPDRTGLPTTNTDIQGSQGNFELWTRSRVPRPPLSDRDLTARSSSVPKHGGVRPDGSRRTRLKSADLACQRTQSCDGTLQDSKLPPAPIKWPRSHDGENKSSSLPSYRSLNSRTSRGAPPLRSRSVLNDLSSSALSSPPSPELPRSRFSRCEPPPSQTLLRPKFQRQRCWVEQGPQGDLRATNRERKKAYSEKLVNVAVDKKKNLHRLAKTGERVAVKEIRNLRRYFDELDKDNSGTVDMEEIKHHMHHCLDPEGAVKIFGFLNKLLSTYCQDGNELSFKAMLKLVYPAATLKETEEMVNSVSPEKVAVPSL</sequence>
<dbReference type="SUPFAM" id="SSF47473">
    <property type="entry name" value="EF-hand"/>
    <property type="match status" value="1"/>
</dbReference>
<feature type="compositionally biased region" description="Polar residues" evidence="2">
    <location>
        <begin position="24"/>
        <end position="37"/>
    </location>
</feature>
<evidence type="ECO:0000256" key="1">
    <source>
        <dbReference type="ARBA" id="ARBA00022837"/>
    </source>
</evidence>
<keyword evidence="1" id="KW-0106">Calcium</keyword>
<dbReference type="Gene3D" id="1.10.238.10">
    <property type="entry name" value="EF-hand"/>
    <property type="match status" value="1"/>
</dbReference>
<dbReference type="PROSITE" id="PS00018">
    <property type="entry name" value="EF_HAND_1"/>
    <property type="match status" value="1"/>
</dbReference>
<dbReference type="InterPro" id="IPR011992">
    <property type="entry name" value="EF-hand-dom_pair"/>
</dbReference>
<evidence type="ECO:0000313" key="4">
    <source>
        <dbReference type="EMBL" id="KAK3271042.1"/>
    </source>
</evidence>
<feature type="compositionally biased region" description="Polar residues" evidence="2">
    <location>
        <begin position="87"/>
        <end position="98"/>
    </location>
</feature>
<dbReference type="EMBL" id="LGRX02010049">
    <property type="protein sequence ID" value="KAK3271042.1"/>
    <property type="molecule type" value="Genomic_DNA"/>
</dbReference>
<comment type="caution">
    <text evidence="4">The sequence shown here is derived from an EMBL/GenBank/DDBJ whole genome shotgun (WGS) entry which is preliminary data.</text>
</comment>
<feature type="compositionally biased region" description="Low complexity" evidence="2">
    <location>
        <begin position="142"/>
        <end position="154"/>
    </location>
</feature>
<proteinExistence type="predicted"/>
<gene>
    <name evidence="4" type="ORF">CYMTET_20584</name>
</gene>
<feature type="region of interest" description="Disordered" evidence="2">
    <location>
        <begin position="1"/>
        <end position="181"/>
    </location>
</feature>
<keyword evidence="5" id="KW-1185">Reference proteome</keyword>
<organism evidence="4 5">
    <name type="scientific">Cymbomonas tetramitiformis</name>
    <dbReference type="NCBI Taxonomy" id="36881"/>
    <lineage>
        <taxon>Eukaryota</taxon>
        <taxon>Viridiplantae</taxon>
        <taxon>Chlorophyta</taxon>
        <taxon>Pyramimonadophyceae</taxon>
        <taxon>Pyramimonadales</taxon>
        <taxon>Pyramimonadaceae</taxon>
        <taxon>Cymbomonas</taxon>
    </lineage>
</organism>
<name>A0AAE0G3R5_9CHLO</name>
<accession>A0AAE0G3R5</accession>
<dbReference type="GO" id="GO:0005509">
    <property type="term" value="F:calcium ion binding"/>
    <property type="evidence" value="ECO:0007669"/>
    <property type="project" value="InterPro"/>
</dbReference>
<protein>
    <recommendedName>
        <fullName evidence="3">EF-hand domain-containing protein</fullName>
    </recommendedName>
</protein>
<dbReference type="InterPro" id="IPR002048">
    <property type="entry name" value="EF_hand_dom"/>
</dbReference>
<dbReference type="InterPro" id="IPR018247">
    <property type="entry name" value="EF_Hand_1_Ca_BS"/>
</dbReference>